<dbReference type="PANTHER" id="PTHR10383:SF23">
    <property type="entry name" value="SERINC-DOMAIN CONTAINING SERINE AND SPHINGOLIPID BIOSYNTHESIS PROTEIN"/>
    <property type="match status" value="1"/>
</dbReference>
<dbReference type="EMBL" id="JABWDY010032162">
    <property type="protein sequence ID" value="KAF5184397.1"/>
    <property type="molecule type" value="Genomic_DNA"/>
</dbReference>
<dbReference type="OrthoDB" id="1725457at2759"/>
<keyword evidence="3 6" id="KW-0812">Transmembrane</keyword>
<dbReference type="GO" id="GO:0016020">
    <property type="term" value="C:membrane"/>
    <property type="evidence" value="ECO:0007669"/>
    <property type="project" value="UniProtKB-SubCell"/>
</dbReference>
<keyword evidence="8" id="KW-1185">Reference proteome</keyword>
<evidence type="ECO:0000256" key="3">
    <source>
        <dbReference type="ARBA" id="ARBA00022692"/>
    </source>
</evidence>
<comment type="caution">
    <text evidence="7">The sequence shown here is derived from an EMBL/GenBank/DDBJ whole genome shotgun (WGS) entry which is preliminary data.</text>
</comment>
<dbReference type="InterPro" id="IPR005016">
    <property type="entry name" value="TDE1/TMS"/>
</dbReference>
<accession>A0A7J6VI14</accession>
<evidence type="ECO:0000256" key="1">
    <source>
        <dbReference type="ARBA" id="ARBA00004141"/>
    </source>
</evidence>
<organism evidence="7 8">
    <name type="scientific">Thalictrum thalictroides</name>
    <name type="common">Rue-anemone</name>
    <name type="synonym">Anemone thalictroides</name>
    <dbReference type="NCBI Taxonomy" id="46969"/>
    <lineage>
        <taxon>Eukaryota</taxon>
        <taxon>Viridiplantae</taxon>
        <taxon>Streptophyta</taxon>
        <taxon>Embryophyta</taxon>
        <taxon>Tracheophyta</taxon>
        <taxon>Spermatophyta</taxon>
        <taxon>Magnoliopsida</taxon>
        <taxon>Ranunculales</taxon>
        <taxon>Ranunculaceae</taxon>
        <taxon>Thalictroideae</taxon>
        <taxon>Thalictrum</taxon>
    </lineage>
</organism>
<evidence type="ECO:0000313" key="8">
    <source>
        <dbReference type="Proteomes" id="UP000554482"/>
    </source>
</evidence>
<evidence type="ECO:0000256" key="5">
    <source>
        <dbReference type="ARBA" id="ARBA00023136"/>
    </source>
</evidence>
<evidence type="ECO:0000313" key="7">
    <source>
        <dbReference type="EMBL" id="KAF5184397.1"/>
    </source>
</evidence>
<feature type="transmembrane region" description="Helical" evidence="6">
    <location>
        <begin position="97"/>
        <end position="117"/>
    </location>
</feature>
<dbReference type="Proteomes" id="UP000554482">
    <property type="component" value="Unassembled WGS sequence"/>
</dbReference>
<dbReference type="AlphaFoldDB" id="A0A7J6VI14"/>
<comment type="subcellular location">
    <subcellularLocation>
        <location evidence="1">Membrane</location>
        <topology evidence="1">Multi-pass membrane protein</topology>
    </subcellularLocation>
</comment>
<gene>
    <name evidence="7" type="ORF">FRX31_026016</name>
</gene>
<evidence type="ECO:0000256" key="4">
    <source>
        <dbReference type="ARBA" id="ARBA00022989"/>
    </source>
</evidence>
<name>A0A7J6VI14_THATH</name>
<reference evidence="7 8" key="1">
    <citation type="submission" date="2020-06" db="EMBL/GenBank/DDBJ databases">
        <title>Transcriptomic and genomic resources for Thalictrum thalictroides and T. hernandezii: Facilitating candidate gene discovery in an emerging model plant lineage.</title>
        <authorList>
            <person name="Arias T."/>
            <person name="Riano-Pachon D.M."/>
            <person name="Di Stilio V.S."/>
        </authorList>
    </citation>
    <scope>NUCLEOTIDE SEQUENCE [LARGE SCALE GENOMIC DNA]</scope>
    <source>
        <strain evidence="8">cv. WT478/WT964</strain>
        <tissue evidence="7">Leaves</tissue>
    </source>
</reference>
<evidence type="ECO:0000256" key="6">
    <source>
        <dbReference type="SAM" id="Phobius"/>
    </source>
</evidence>
<evidence type="ECO:0000256" key="2">
    <source>
        <dbReference type="ARBA" id="ARBA00006665"/>
    </source>
</evidence>
<dbReference type="PANTHER" id="PTHR10383">
    <property type="entry name" value="SERINE INCORPORATOR"/>
    <property type="match status" value="1"/>
</dbReference>
<keyword evidence="4 6" id="KW-1133">Transmembrane helix</keyword>
<comment type="similarity">
    <text evidence="2">Belongs to the TDE1 family.</text>
</comment>
<sequence length="154" mass="17614">MGDPLDIVDIRPINLELVPIKESPENVSWKNFECSTERKKSLQPRYVYGLIFLLTNILAWLIRDYGHKIFPKLHYLKACGVGGLECSHTNGVLRVSLGIFLLLQLVSVIQFMTWWNNYWMPDSKIKRTLSSHAAVSLGYLCQPFSTLLLSVDLC</sequence>
<protein>
    <submittedName>
        <fullName evidence="7">Serinc-domain containing serine and sphingolipid biosynthesis protein</fullName>
    </submittedName>
</protein>
<keyword evidence="5 6" id="KW-0472">Membrane</keyword>
<feature type="transmembrane region" description="Helical" evidence="6">
    <location>
        <begin position="46"/>
        <end position="63"/>
    </location>
</feature>
<proteinExistence type="inferred from homology"/>